<protein>
    <submittedName>
        <fullName evidence="2">Peptidase, U32 family protein</fullName>
    </submittedName>
</protein>
<organism evidence="2 3">
    <name type="scientific">Acholeplasma brassicae</name>
    <dbReference type="NCBI Taxonomy" id="61635"/>
    <lineage>
        <taxon>Bacteria</taxon>
        <taxon>Bacillati</taxon>
        <taxon>Mycoplasmatota</taxon>
        <taxon>Mollicutes</taxon>
        <taxon>Acholeplasmatales</taxon>
        <taxon>Acholeplasmataceae</taxon>
        <taxon>Acholeplasma</taxon>
    </lineage>
</organism>
<dbReference type="Pfam" id="PF12392">
    <property type="entry name" value="DUF3656"/>
    <property type="match status" value="1"/>
</dbReference>
<dbReference type="Proteomes" id="UP000032737">
    <property type="component" value="Chromosome"/>
</dbReference>
<dbReference type="InterPro" id="IPR001539">
    <property type="entry name" value="Peptidase_U32"/>
</dbReference>
<dbReference type="InterPro" id="IPR051454">
    <property type="entry name" value="RNA/ubiquinone_mod_enzymes"/>
</dbReference>
<accession>U4KR64</accession>
<dbReference type="HOGENOM" id="CLU_011540_4_0_14"/>
<dbReference type="AlphaFoldDB" id="U4KR64"/>
<keyword evidence="3" id="KW-1185">Reference proteome</keyword>
<dbReference type="PANTHER" id="PTHR30217:SF10">
    <property type="entry name" value="23S RRNA 5-HYDROXYCYTIDINE C2501 SYNTHASE"/>
    <property type="match status" value="1"/>
</dbReference>
<reference evidence="2 3" key="1">
    <citation type="journal article" date="2013" name="J. Mol. Microbiol. Biotechnol.">
        <title>Analysis of the Complete Genomes of Acholeplasma brassicae , A. palmae and A. laidlawii and Their Comparison to the Obligate Parasites from ' Candidatus Phytoplasma'.</title>
        <authorList>
            <person name="Kube M."/>
            <person name="Siewert C."/>
            <person name="Migdoll A.M."/>
            <person name="Duduk B."/>
            <person name="Holz S."/>
            <person name="Rabus R."/>
            <person name="Seemuller E."/>
            <person name="Mitrovic J."/>
            <person name="Muller I."/>
            <person name="Buttner C."/>
            <person name="Reinhardt R."/>
        </authorList>
    </citation>
    <scope>NUCLEOTIDE SEQUENCE [LARGE SCALE GENOMIC DNA]</scope>
    <source>
        <strain evidence="3">0502</strain>
    </source>
</reference>
<feature type="domain" description="Peptidase U32 collagenase" evidence="1">
    <location>
        <begin position="384"/>
        <end position="501"/>
    </location>
</feature>
<evidence type="ECO:0000313" key="2">
    <source>
        <dbReference type="EMBL" id="CCV65458.1"/>
    </source>
</evidence>
<name>U4KR64_9MOLU</name>
<dbReference type="RefSeq" id="WP_030004317.1">
    <property type="nucleotide sequence ID" value="NC_022549.1"/>
</dbReference>
<proteinExistence type="predicted"/>
<dbReference type="KEGG" id="abra:BN85304370"/>
<dbReference type="STRING" id="61635.BN85304370"/>
<dbReference type="EMBL" id="FO681348">
    <property type="protein sequence ID" value="CCV65458.1"/>
    <property type="molecule type" value="Genomic_DNA"/>
</dbReference>
<dbReference type="PANTHER" id="PTHR30217">
    <property type="entry name" value="PEPTIDASE U32 FAMILY"/>
    <property type="match status" value="1"/>
</dbReference>
<dbReference type="OrthoDB" id="9807498at2"/>
<dbReference type="InterPro" id="IPR020988">
    <property type="entry name" value="Pept_U32_collagenase"/>
</dbReference>
<evidence type="ECO:0000259" key="1">
    <source>
        <dbReference type="Pfam" id="PF12392"/>
    </source>
</evidence>
<sequence>MKRPEILAPVGTKEAFIAAINAGANAVFLAGQKFGARAYLANFSIEEIKEMVLYAHLRDVLLFVTINTLTFDNEIESLLTFTDELVRCNVDALIVQDLGLIGLLTKRYPNTEIHASTQVNAHNIHHVKFLKELGVKRVILARETSIETIKKIKEEVDIDIEVFIHGALCVSFSGNCLFSSMINKRSGNRGECAQSCRLNYQLIKDKTPISDEAYLLSTKDLMTLDYLNELIDAGVDSLKIEGRMRKYTYVTQVVLSYKHAIEAHMNHKQLAFEQEVDRLKRVFNREFTKGYMFHEIPKDINNDFRPNHMGVLIGKVIDYKEKRVYVRLTESFQVGDGYRLIGDKDYGNVLFNLKIGQTSIEKAKPNDVVNFEVKEEIAVGSDCYKTTDSNLENELDVYLDENYSLIPLSIEVSAFVGMPLIIKVKDNRHNEVYKIGTQVLEEAKKNVMTAEEVKNEVNRFGRSPFFIDSFEFITDNQTFVPIKVLNDLRRDAIIELTELRLNQPGKEIVSDEMSSGFKDVDQAHLVVKVHTLDQLEAAYALGITEIYYDDVLEVNENNYPKATLFKVLKRIIEDNQDYKDDPKVVLNEIGSLGNKQTTKEMIGDEFLNVTNIHTANLVSTYGIKRVTLSSELSYERLKHFTTSYERVYKREPNLELIVYGYKDLMISKYCPVAKNFGYKPNCKLCFKNQYYLQDRQHGKFAMINDGNCNMRIMDSKPLVLLSYLPDILACGINTLRLDFTLESKKETQDIIKAYQLKFQGIESVLTINKISTGRFLG</sequence>
<evidence type="ECO:0000313" key="3">
    <source>
        <dbReference type="Proteomes" id="UP000032737"/>
    </source>
</evidence>
<dbReference type="Pfam" id="PF01136">
    <property type="entry name" value="Peptidase_U32"/>
    <property type="match status" value="2"/>
</dbReference>
<gene>
    <name evidence="2" type="ORF">BN85304370</name>
</gene>